<dbReference type="VEuPathDB" id="FungiDB:TSTA_017600"/>
<feature type="region of interest" description="Disordered" evidence="1">
    <location>
        <begin position="356"/>
        <end position="475"/>
    </location>
</feature>
<feature type="region of interest" description="Disordered" evidence="1">
    <location>
        <begin position="568"/>
        <end position="615"/>
    </location>
</feature>
<sequence>MATAVKHSYDEETQSSDSTNDVHGSPPIKLSVHHQINCPWCSESFDAPEDGVKPDHDTLKEHIALVHPRIANLSAHDVARKDNDSDDTMTVRNVAAVTAPVTEVDLTPIGSETPDIDLNAGAADSLDSKLHDLERQQERARNTEKSLMACWKLHDARKFSPDYDDTTAELEETWGYVFDDSKANKKAKGRKRNRPNPYLSTTTKKGEFLEVTPVEEFLISLNDYESMSTDQLYAASQNVYHALKTWQDEWMAIEELNKRLSTKTKKSANPRTLDPPKVFQDKREAALYGYKYDHSIHDPKKNDVNSETTFKSQDPFIQGGFRPTPAQLRKMQSEVGKNKPNPDGFKTMTRHGQEYIPRFQDPPLVPFESRGSTTRKRKLPQGEVAALRQASVHDSTPAYDSDLDGQPLKRVTRSAVSKTVEKPQTKTAPPSPGPRARGGKKRGGASKASQLSKITSEQVITQTGDTPTDSTLSTGIETTASSAPIVTQAPFIGFVSAPSPEQADIASAPKPALAPAAPGAPPALAALPSNLMEPGEEVTEEELRRREKIAKSKNPRRTIAMLDHWSKFHGDGRVRNPKRTREQMEADRLAEEQRKASEQGKPAKRRRRRAANTTTVSDATVTPMITTTATVAGVSLQPVSIQPAAMTTTIAPVVSSSPPLPPPAARSQGFPIPPSEPHQPQPSRIFSSLHPDPITGRIPQPPLNPNPTLPGLPEVNRNTAPPPLWTAPSQFYTYGNPPPPLPYHPFGQPQYPHPHPPPLPLQLHQASRPAADPTEHMQPGANYPYAFRPFHPPQNGPQTRRP</sequence>
<dbReference type="AlphaFoldDB" id="B8MFF2"/>
<accession>B8MFF2</accession>
<feature type="compositionally biased region" description="Pro residues" evidence="1">
    <location>
        <begin position="751"/>
        <end position="760"/>
    </location>
</feature>
<name>B8MFF2_TALSN</name>
<feature type="region of interest" description="Disordered" evidence="1">
    <location>
        <begin position="654"/>
        <end position="802"/>
    </location>
</feature>
<feature type="compositionally biased region" description="Pro residues" evidence="1">
    <location>
        <begin position="699"/>
        <end position="710"/>
    </location>
</feature>
<feature type="compositionally biased region" description="Low complexity" evidence="1">
    <location>
        <begin position="506"/>
        <end position="520"/>
    </location>
</feature>
<dbReference type="OMA" id="KAMLDHW"/>
<dbReference type="PhylomeDB" id="B8MFF2"/>
<dbReference type="InParanoid" id="B8MFF2"/>
<dbReference type="HOGENOM" id="CLU_350968_0_0_1"/>
<dbReference type="OrthoDB" id="4115400at2759"/>
<dbReference type="Proteomes" id="UP000001745">
    <property type="component" value="Unassembled WGS sequence"/>
</dbReference>
<protein>
    <submittedName>
        <fullName evidence="2">Uncharacterized protein</fullName>
    </submittedName>
</protein>
<feature type="compositionally biased region" description="Pro residues" evidence="1">
    <location>
        <begin position="671"/>
        <end position="680"/>
    </location>
</feature>
<evidence type="ECO:0000313" key="3">
    <source>
        <dbReference type="Proteomes" id="UP000001745"/>
    </source>
</evidence>
<dbReference type="GeneID" id="8109017"/>
<feature type="region of interest" description="Disordered" evidence="1">
    <location>
        <begin position="1"/>
        <end position="28"/>
    </location>
</feature>
<reference evidence="3" key="1">
    <citation type="journal article" date="2015" name="Genome Announc.">
        <title>Genome sequence of the AIDS-associated pathogen Penicillium marneffei (ATCC18224) and its near taxonomic relative Talaromyces stipitatus (ATCC10500).</title>
        <authorList>
            <person name="Nierman W.C."/>
            <person name="Fedorova-Abrams N.D."/>
            <person name="Andrianopoulos A."/>
        </authorList>
    </citation>
    <scope>NUCLEOTIDE SEQUENCE [LARGE SCALE GENOMIC DNA]</scope>
    <source>
        <strain evidence="3">ATCC 10500 / CBS 375.48 / QM 6759 / NRRL 1006</strain>
    </source>
</reference>
<feature type="region of interest" description="Disordered" evidence="1">
    <location>
        <begin position="501"/>
        <end position="520"/>
    </location>
</feature>
<feature type="compositionally biased region" description="Polar residues" evidence="1">
    <location>
        <begin position="450"/>
        <end position="475"/>
    </location>
</feature>
<proteinExistence type="predicted"/>
<dbReference type="eggNOG" id="ENOG502S2DX">
    <property type="taxonomic scope" value="Eukaryota"/>
</dbReference>
<dbReference type="RefSeq" id="XP_002483920.1">
    <property type="nucleotide sequence ID" value="XM_002483875.1"/>
</dbReference>
<keyword evidence="3" id="KW-1185">Reference proteome</keyword>
<feature type="compositionally biased region" description="Basic and acidic residues" evidence="1">
    <location>
        <begin position="568"/>
        <end position="598"/>
    </location>
</feature>
<evidence type="ECO:0000313" key="2">
    <source>
        <dbReference type="EMBL" id="EED16686.1"/>
    </source>
</evidence>
<dbReference type="EMBL" id="EQ962656">
    <property type="protein sequence ID" value="EED16686.1"/>
    <property type="molecule type" value="Genomic_DNA"/>
</dbReference>
<gene>
    <name evidence="2" type="ORF">TSTA_017600</name>
</gene>
<dbReference type="STRING" id="441959.B8MFF2"/>
<evidence type="ECO:0000256" key="1">
    <source>
        <dbReference type="SAM" id="MobiDB-lite"/>
    </source>
</evidence>
<organism evidence="2 3">
    <name type="scientific">Talaromyces stipitatus (strain ATCC 10500 / CBS 375.48 / QM 6759 / NRRL 1006)</name>
    <name type="common">Penicillium stipitatum</name>
    <dbReference type="NCBI Taxonomy" id="441959"/>
    <lineage>
        <taxon>Eukaryota</taxon>
        <taxon>Fungi</taxon>
        <taxon>Dikarya</taxon>
        <taxon>Ascomycota</taxon>
        <taxon>Pezizomycotina</taxon>
        <taxon>Eurotiomycetes</taxon>
        <taxon>Eurotiomycetidae</taxon>
        <taxon>Eurotiales</taxon>
        <taxon>Trichocomaceae</taxon>
        <taxon>Talaromyces</taxon>
        <taxon>Talaromyces sect. Talaromyces</taxon>
    </lineage>
</organism>